<proteinExistence type="inferred from homology"/>
<evidence type="ECO:0000256" key="6">
    <source>
        <dbReference type="ARBA" id="ARBA00022989"/>
    </source>
</evidence>
<dbReference type="Proteomes" id="UP000515135">
    <property type="component" value="Unplaced"/>
</dbReference>
<dbReference type="PANTHER" id="PTHR14647">
    <property type="entry name" value="GALACTOSE-3-O-SULFOTRANSFERASE"/>
    <property type="match status" value="1"/>
</dbReference>
<keyword evidence="9" id="KW-0325">Glycoprotein</keyword>
<dbReference type="Gene3D" id="3.40.50.300">
    <property type="entry name" value="P-loop containing nucleotide triphosphate hydrolases"/>
    <property type="match status" value="1"/>
</dbReference>
<name>A0A6P4Y6I3_BRABE</name>
<keyword evidence="7" id="KW-0333">Golgi apparatus</keyword>
<dbReference type="InterPro" id="IPR009729">
    <property type="entry name" value="Gal-3-0_sulfotransfrase"/>
</dbReference>
<evidence type="ECO:0000256" key="5">
    <source>
        <dbReference type="ARBA" id="ARBA00022968"/>
    </source>
</evidence>
<dbReference type="SUPFAM" id="SSF52540">
    <property type="entry name" value="P-loop containing nucleoside triphosphate hydrolases"/>
    <property type="match status" value="1"/>
</dbReference>
<keyword evidence="5" id="KW-0735">Signal-anchor</keyword>
<dbReference type="KEGG" id="bbel:109462245"/>
<keyword evidence="11" id="KW-1185">Reference proteome</keyword>
<evidence type="ECO:0000256" key="2">
    <source>
        <dbReference type="ARBA" id="ARBA00008124"/>
    </source>
</evidence>
<accession>A0A6P4Y6I3</accession>
<dbReference type="GO" id="GO:0009247">
    <property type="term" value="P:glycolipid biosynthetic process"/>
    <property type="evidence" value="ECO:0007669"/>
    <property type="project" value="InterPro"/>
</dbReference>
<gene>
    <name evidence="12" type="primary">LOC109462245</name>
</gene>
<evidence type="ECO:0000256" key="3">
    <source>
        <dbReference type="ARBA" id="ARBA00022679"/>
    </source>
</evidence>
<dbReference type="GeneID" id="109462245"/>
<protein>
    <submittedName>
        <fullName evidence="12">Galactose-3-O-sulfotransferase 2-like</fullName>
    </submittedName>
</protein>
<dbReference type="RefSeq" id="XP_019614337.1">
    <property type="nucleotide sequence ID" value="XM_019758778.1"/>
</dbReference>
<keyword evidence="6 10" id="KW-1133">Transmembrane helix</keyword>
<evidence type="ECO:0000256" key="10">
    <source>
        <dbReference type="SAM" id="Phobius"/>
    </source>
</evidence>
<keyword evidence="3" id="KW-0808">Transferase</keyword>
<evidence type="ECO:0000313" key="11">
    <source>
        <dbReference type="Proteomes" id="UP000515135"/>
    </source>
</evidence>
<dbReference type="AlphaFoldDB" id="A0A6P4Y6I3"/>
<feature type="transmembrane region" description="Helical" evidence="10">
    <location>
        <begin position="12"/>
        <end position="33"/>
    </location>
</feature>
<dbReference type="GO" id="GO:0001733">
    <property type="term" value="F:galactosylceramide sulfotransferase activity"/>
    <property type="evidence" value="ECO:0007669"/>
    <property type="project" value="InterPro"/>
</dbReference>
<evidence type="ECO:0000256" key="1">
    <source>
        <dbReference type="ARBA" id="ARBA00004323"/>
    </source>
</evidence>
<evidence type="ECO:0000256" key="9">
    <source>
        <dbReference type="ARBA" id="ARBA00023180"/>
    </source>
</evidence>
<sequence length="385" mass="44936">MSTQTKVFGKLCTFGVPVILIYFGVSTMLSWPLTSKMPSHRVSFGEKNGKFCEKKLNYMFVKVHKAGSTTTTCILQRFGYENNLTFVLPMKGHSNIGWPKLFKQKDFIPSEDGTFNALVDHVIYNKELLQSILPTDTVYIATLRHPFSHLTSVFNWYHLSKRFHGLDQEHPIKTFLETPKKFEIPFNSKHPRRPFSYTKNFMSFDLGFSLGLSDSQSAIDDFLSRLSKDINLVIILEYYNESLVLLRRMMCWTLKDILYDLKPKNFRTYNKSIENVKRLMGKHRHWSNVDYQLYDYFNATLWHKIKQEGDDFPKEVRHFEKGRKILLDRGANVASTVQLFRETYPGGHDFIIHSFEIDERLAPFFAPYPNHVLHCPTGVSNKDGE</sequence>
<dbReference type="Pfam" id="PF06990">
    <property type="entry name" value="Gal-3-0_sulfotr"/>
    <property type="match status" value="1"/>
</dbReference>
<comment type="similarity">
    <text evidence="2">Belongs to the galactose-3-O-sulfotransferase family.</text>
</comment>
<evidence type="ECO:0000256" key="8">
    <source>
        <dbReference type="ARBA" id="ARBA00023136"/>
    </source>
</evidence>
<dbReference type="OrthoDB" id="514299at2759"/>
<dbReference type="GO" id="GO:0000139">
    <property type="term" value="C:Golgi membrane"/>
    <property type="evidence" value="ECO:0007669"/>
    <property type="project" value="UniProtKB-SubCell"/>
</dbReference>
<dbReference type="PANTHER" id="PTHR14647:SF87">
    <property type="entry name" value="PUTATIVE-RELATED"/>
    <property type="match status" value="1"/>
</dbReference>
<dbReference type="InterPro" id="IPR027417">
    <property type="entry name" value="P-loop_NTPase"/>
</dbReference>
<comment type="subcellular location">
    <subcellularLocation>
        <location evidence="1">Golgi apparatus membrane</location>
        <topology evidence="1">Single-pass type II membrane protein</topology>
    </subcellularLocation>
</comment>
<evidence type="ECO:0000313" key="12">
    <source>
        <dbReference type="RefSeq" id="XP_019614337.1"/>
    </source>
</evidence>
<reference evidence="12" key="1">
    <citation type="submission" date="2025-08" db="UniProtKB">
        <authorList>
            <consortium name="RefSeq"/>
        </authorList>
    </citation>
    <scope>IDENTIFICATION</scope>
    <source>
        <tissue evidence="12">Gonad</tissue>
    </source>
</reference>
<evidence type="ECO:0000256" key="7">
    <source>
        <dbReference type="ARBA" id="ARBA00023034"/>
    </source>
</evidence>
<evidence type="ECO:0000256" key="4">
    <source>
        <dbReference type="ARBA" id="ARBA00022692"/>
    </source>
</evidence>
<organism evidence="11 12">
    <name type="scientific">Branchiostoma belcheri</name>
    <name type="common">Amphioxus</name>
    <dbReference type="NCBI Taxonomy" id="7741"/>
    <lineage>
        <taxon>Eukaryota</taxon>
        <taxon>Metazoa</taxon>
        <taxon>Chordata</taxon>
        <taxon>Cephalochordata</taxon>
        <taxon>Leptocardii</taxon>
        <taxon>Amphioxiformes</taxon>
        <taxon>Branchiostomatidae</taxon>
        <taxon>Branchiostoma</taxon>
    </lineage>
</organism>
<keyword evidence="4 10" id="KW-0812">Transmembrane</keyword>
<keyword evidence="8 10" id="KW-0472">Membrane</keyword>